<feature type="non-terminal residue" evidence="2">
    <location>
        <position position="1"/>
    </location>
</feature>
<dbReference type="InterPro" id="IPR043502">
    <property type="entry name" value="DNA/RNA_pol_sf"/>
</dbReference>
<name>A0A538SI65_UNCEI</name>
<protein>
    <recommendedName>
        <fullName evidence="1">Reverse transcriptase domain-containing protein</fullName>
    </recommendedName>
</protein>
<dbReference type="InterPro" id="IPR013597">
    <property type="entry name" value="Mat_intron_G2"/>
</dbReference>
<evidence type="ECO:0000259" key="1">
    <source>
        <dbReference type="PROSITE" id="PS50878"/>
    </source>
</evidence>
<dbReference type="InterPro" id="IPR000477">
    <property type="entry name" value="RT_dom"/>
</dbReference>
<organism evidence="2 3">
    <name type="scientific">Eiseniibacteriota bacterium</name>
    <dbReference type="NCBI Taxonomy" id="2212470"/>
    <lineage>
        <taxon>Bacteria</taxon>
        <taxon>Candidatus Eiseniibacteriota</taxon>
    </lineage>
</organism>
<proteinExistence type="predicted"/>
<accession>A0A538SI65</accession>
<gene>
    <name evidence="2" type="ORF">E6K73_06810</name>
</gene>
<dbReference type="PROSITE" id="PS50878">
    <property type="entry name" value="RT_POL"/>
    <property type="match status" value="1"/>
</dbReference>
<dbReference type="SUPFAM" id="SSF56672">
    <property type="entry name" value="DNA/RNA polymerases"/>
    <property type="match status" value="1"/>
</dbReference>
<evidence type="ECO:0000313" key="2">
    <source>
        <dbReference type="EMBL" id="TMQ51067.1"/>
    </source>
</evidence>
<dbReference type="EMBL" id="VBOT01000082">
    <property type="protein sequence ID" value="TMQ51067.1"/>
    <property type="molecule type" value="Genomic_DNA"/>
</dbReference>
<dbReference type="Proteomes" id="UP000320184">
    <property type="component" value="Unassembled WGS sequence"/>
</dbReference>
<reference evidence="2 3" key="1">
    <citation type="journal article" date="2019" name="Nat. Microbiol.">
        <title>Mediterranean grassland soil C-N compound turnover is dependent on rainfall and depth, and is mediated by genomically divergent microorganisms.</title>
        <authorList>
            <person name="Diamond S."/>
            <person name="Andeer P.F."/>
            <person name="Li Z."/>
            <person name="Crits-Christoph A."/>
            <person name="Burstein D."/>
            <person name="Anantharaman K."/>
            <person name="Lane K.R."/>
            <person name="Thomas B.C."/>
            <person name="Pan C."/>
            <person name="Northen T.R."/>
            <person name="Banfield J.F."/>
        </authorList>
    </citation>
    <scope>NUCLEOTIDE SEQUENCE [LARGE SCALE GENOMIC DNA]</scope>
    <source>
        <strain evidence="2">WS_3</strain>
    </source>
</reference>
<feature type="domain" description="Reverse transcriptase" evidence="1">
    <location>
        <begin position="1"/>
        <end position="36"/>
    </location>
</feature>
<dbReference type="Pfam" id="PF08388">
    <property type="entry name" value="GIIM"/>
    <property type="match status" value="1"/>
</dbReference>
<comment type="caution">
    <text evidence="2">The sequence shown here is derived from an EMBL/GenBank/DDBJ whole genome shotgun (WGS) entry which is preliminary data.</text>
</comment>
<dbReference type="AlphaFoldDB" id="A0A538SI65"/>
<sequence>AAMQSLMERLGLTVNTNKTRMCHAPDDTFDFLGYTFGRCYSTKTGRAYIGTRPSRKRITRLCRAIREETAARWTQTDARDRVERLNQMLRGWANYFRLGPVSKAYRAVDAHTRYQLRWWLCRKHKVQGRGITRFPDEYLYRTLGLVRLEPLTHSLPWANA</sequence>
<evidence type="ECO:0000313" key="3">
    <source>
        <dbReference type="Proteomes" id="UP000320184"/>
    </source>
</evidence>